<dbReference type="PANTHER" id="PTHR11241:SF0">
    <property type="entry name" value="DEOXYURIDINE 5'-TRIPHOSPHATE NUCLEOTIDOHYDROLASE"/>
    <property type="match status" value="1"/>
</dbReference>
<dbReference type="GO" id="GO:0046081">
    <property type="term" value="P:dUTP catabolic process"/>
    <property type="evidence" value="ECO:0007669"/>
    <property type="project" value="InterPro"/>
</dbReference>
<evidence type="ECO:0000259" key="5">
    <source>
        <dbReference type="Pfam" id="PF00692"/>
    </source>
</evidence>
<sequence length="129" mass="13856">MENNRLVKGYTDDAGADILLIEPVQFEPHSTTVVDLKIKTHIPVRETGFLFARTSAAKRGLIVAPCPIDPNYSGSVSAVVHNVSDALVTYGIGEAFCQIVVLPFVPVKAGKIKKEGTRTDGAFGSTDKR</sequence>
<name>A0A8S5MAI9_9CAUD</name>
<dbReference type="PANTHER" id="PTHR11241">
    <property type="entry name" value="DEOXYURIDINE 5'-TRIPHOSPHATE NUCLEOTIDOHYDROLASE"/>
    <property type="match status" value="1"/>
</dbReference>
<evidence type="ECO:0000256" key="4">
    <source>
        <dbReference type="ARBA" id="ARBA00023080"/>
    </source>
</evidence>
<dbReference type="GO" id="GO:0006226">
    <property type="term" value="P:dUMP biosynthetic process"/>
    <property type="evidence" value="ECO:0007669"/>
    <property type="project" value="InterPro"/>
</dbReference>
<protein>
    <recommendedName>
        <fullName evidence="2">dUTP diphosphatase</fullName>
        <ecNumber evidence="2">3.6.1.23</ecNumber>
    </recommendedName>
</protein>
<dbReference type="EMBL" id="BK014855">
    <property type="protein sequence ID" value="DAD78947.1"/>
    <property type="molecule type" value="Genomic_DNA"/>
</dbReference>
<dbReference type="InterPro" id="IPR029054">
    <property type="entry name" value="dUTPase-like"/>
</dbReference>
<feature type="domain" description="dUTPase-like" evidence="5">
    <location>
        <begin position="8"/>
        <end position="126"/>
    </location>
</feature>
<evidence type="ECO:0000256" key="2">
    <source>
        <dbReference type="ARBA" id="ARBA00012379"/>
    </source>
</evidence>
<reference evidence="6" key="1">
    <citation type="journal article" date="2021" name="Proc. Natl. Acad. Sci. U.S.A.">
        <title>A Catalog of Tens of Thousands of Viruses from Human Metagenomes Reveals Hidden Associations with Chronic Diseases.</title>
        <authorList>
            <person name="Tisza M.J."/>
            <person name="Buck C.B."/>
        </authorList>
    </citation>
    <scope>NUCLEOTIDE SEQUENCE</scope>
    <source>
        <strain evidence="6">Ctv4j104</strain>
    </source>
</reference>
<dbReference type="Gene3D" id="2.70.40.10">
    <property type="match status" value="1"/>
</dbReference>
<dbReference type="GO" id="GO:0000287">
    <property type="term" value="F:magnesium ion binding"/>
    <property type="evidence" value="ECO:0007669"/>
    <property type="project" value="InterPro"/>
</dbReference>
<dbReference type="CDD" id="cd07557">
    <property type="entry name" value="trimeric_dUTPase"/>
    <property type="match status" value="1"/>
</dbReference>
<proteinExistence type="inferred from homology"/>
<organism evidence="6">
    <name type="scientific">Siphoviridae sp. ctv4j104</name>
    <dbReference type="NCBI Taxonomy" id="2826510"/>
    <lineage>
        <taxon>Viruses</taxon>
        <taxon>Duplodnaviria</taxon>
        <taxon>Heunggongvirae</taxon>
        <taxon>Uroviricota</taxon>
        <taxon>Caudoviricetes</taxon>
    </lineage>
</organism>
<evidence type="ECO:0000256" key="1">
    <source>
        <dbReference type="ARBA" id="ARBA00006581"/>
    </source>
</evidence>
<dbReference type="SUPFAM" id="SSF51283">
    <property type="entry name" value="dUTPase-like"/>
    <property type="match status" value="1"/>
</dbReference>
<dbReference type="InterPro" id="IPR033704">
    <property type="entry name" value="dUTPase_trimeric"/>
</dbReference>
<dbReference type="InterPro" id="IPR036157">
    <property type="entry name" value="dUTPase-like_sf"/>
</dbReference>
<evidence type="ECO:0000313" key="6">
    <source>
        <dbReference type="EMBL" id="DAD78947.1"/>
    </source>
</evidence>
<keyword evidence="3" id="KW-0378">Hydrolase</keyword>
<dbReference type="GO" id="GO:0004170">
    <property type="term" value="F:dUTP diphosphatase activity"/>
    <property type="evidence" value="ECO:0007669"/>
    <property type="project" value="UniProtKB-EC"/>
</dbReference>
<keyword evidence="4" id="KW-0546">Nucleotide metabolism</keyword>
<comment type="similarity">
    <text evidence="1">Belongs to the dUTPase family.</text>
</comment>
<accession>A0A8S5MAI9</accession>
<dbReference type="Pfam" id="PF00692">
    <property type="entry name" value="dUTPase"/>
    <property type="match status" value="1"/>
</dbReference>
<dbReference type="InterPro" id="IPR008181">
    <property type="entry name" value="dUTPase"/>
</dbReference>
<evidence type="ECO:0000256" key="3">
    <source>
        <dbReference type="ARBA" id="ARBA00022801"/>
    </source>
</evidence>
<dbReference type="EC" id="3.6.1.23" evidence="2"/>